<reference evidence="1 2" key="1">
    <citation type="journal article" date="2019" name="Sci. Rep.">
        <title>Orb-weaving spider Araneus ventricosus genome elucidates the spidroin gene catalogue.</title>
        <authorList>
            <person name="Kono N."/>
            <person name="Nakamura H."/>
            <person name="Ohtoshi R."/>
            <person name="Moran D.A.P."/>
            <person name="Shinohara A."/>
            <person name="Yoshida Y."/>
            <person name="Fujiwara M."/>
            <person name="Mori M."/>
            <person name="Tomita M."/>
            <person name="Arakawa K."/>
        </authorList>
    </citation>
    <scope>NUCLEOTIDE SEQUENCE [LARGE SCALE GENOMIC DNA]</scope>
</reference>
<dbReference type="OrthoDB" id="5419617at2759"/>
<dbReference type="EMBL" id="BGPR01001443">
    <property type="protein sequence ID" value="GBM54083.1"/>
    <property type="molecule type" value="Genomic_DNA"/>
</dbReference>
<gene>
    <name evidence="1" type="ORF">AVEN_247697_1</name>
</gene>
<protein>
    <submittedName>
        <fullName evidence="1">Uncharacterized protein</fullName>
    </submittedName>
</protein>
<proteinExistence type="predicted"/>
<sequence length="232" mass="26505">MSSIKDNIHPTELFKILGQPEKGDHKEIALNTLNELYPQELIPFRRQPTFQHHIEKPFIQNELKRILQKAPTKQAPGYDAIDVVILKSKFKPFPNLLLSFYNILNLLCFPMPLEKNFLLNINGAYSTTPTADLQVIEGITLLHIKAQMESILGRVGRLRRDCNWEGSSFLCQNFQQPNPPLIIHPANFDLEERLSIVSDPHPPTEAIYTEDSHLGSETGCAFFVIQNKVQIH</sequence>
<organism evidence="1 2">
    <name type="scientific">Araneus ventricosus</name>
    <name type="common">Orbweaver spider</name>
    <name type="synonym">Epeira ventricosa</name>
    <dbReference type="NCBI Taxonomy" id="182803"/>
    <lineage>
        <taxon>Eukaryota</taxon>
        <taxon>Metazoa</taxon>
        <taxon>Ecdysozoa</taxon>
        <taxon>Arthropoda</taxon>
        <taxon>Chelicerata</taxon>
        <taxon>Arachnida</taxon>
        <taxon>Araneae</taxon>
        <taxon>Araneomorphae</taxon>
        <taxon>Entelegynae</taxon>
        <taxon>Araneoidea</taxon>
        <taxon>Araneidae</taxon>
        <taxon>Araneus</taxon>
    </lineage>
</organism>
<keyword evidence="2" id="KW-1185">Reference proteome</keyword>
<dbReference type="Proteomes" id="UP000499080">
    <property type="component" value="Unassembled WGS sequence"/>
</dbReference>
<accession>A0A4Y2GKF2</accession>
<name>A0A4Y2GKF2_ARAVE</name>
<dbReference type="AlphaFoldDB" id="A0A4Y2GKF2"/>
<evidence type="ECO:0000313" key="1">
    <source>
        <dbReference type="EMBL" id="GBM54083.1"/>
    </source>
</evidence>
<comment type="caution">
    <text evidence="1">The sequence shown here is derived from an EMBL/GenBank/DDBJ whole genome shotgun (WGS) entry which is preliminary data.</text>
</comment>
<evidence type="ECO:0000313" key="2">
    <source>
        <dbReference type="Proteomes" id="UP000499080"/>
    </source>
</evidence>